<dbReference type="Proteomes" id="UP000181899">
    <property type="component" value="Unassembled WGS sequence"/>
</dbReference>
<dbReference type="eggNOG" id="ENOG50331SK">
    <property type="taxonomic scope" value="Bacteria"/>
</dbReference>
<sequence>MNKDNILEYLENNGLTDVDIIREEEGLIVATAFYDFDDEEMEAAKAYAEGQITDEEDEEASEEYLMNYLVDLAVDNLGEVFEELIDEEGIDAQYLTYEMDPEEPDTIQVAMLFSKGDLDKDLEDILDELEM</sequence>
<dbReference type="AlphaFoldDB" id="A0A1I4ZUV3"/>
<dbReference type="OrthoDB" id="1937284at2"/>
<dbReference type="EMBL" id="FOVK01000002">
    <property type="protein sequence ID" value="SFN53790.1"/>
    <property type="molecule type" value="Genomic_DNA"/>
</dbReference>
<keyword evidence="2" id="KW-1185">Reference proteome</keyword>
<proteinExistence type="predicted"/>
<organism evidence="1 2">
    <name type="scientific">Proteiniclasticum ruminis</name>
    <dbReference type="NCBI Taxonomy" id="398199"/>
    <lineage>
        <taxon>Bacteria</taxon>
        <taxon>Bacillati</taxon>
        <taxon>Bacillota</taxon>
        <taxon>Clostridia</taxon>
        <taxon>Eubacteriales</taxon>
        <taxon>Clostridiaceae</taxon>
        <taxon>Proteiniclasticum</taxon>
    </lineage>
</organism>
<dbReference type="RefSeq" id="WP_074911144.1">
    <property type="nucleotide sequence ID" value="NZ_FOVK01000002.1"/>
</dbReference>
<protein>
    <submittedName>
        <fullName evidence="1">Uncharacterized protein</fullName>
    </submittedName>
</protein>
<evidence type="ECO:0000313" key="2">
    <source>
        <dbReference type="Proteomes" id="UP000181899"/>
    </source>
</evidence>
<evidence type="ECO:0000313" key="1">
    <source>
        <dbReference type="EMBL" id="SFN53790.1"/>
    </source>
</evidence>
<name>A0A1I4ZUV3_9CLOT</name>
<dbReference type="STRING" id="398199.SAMN05421804_105125"/>
<reference evidence="1 2" key="1">
    <citation type="submission" date="2016-10" db="EMBL/GenBank/DDBJ databases">
        <authorList>
            <person name="de Groot N.N."/>
        </authorList>
    </citation>
    <scope>NUCLEOTIDE SEQUENCE [LARGE SCALE GENOMIC DNA]</scope>
    <source>
        <strain evidence="1 2">ML2</strain>
    </source>
</reference>
<accession>A0A1I4ZUV3</accession>
<gene>
    <name evidence="1" type="ORF">SAMN04488695_102156</name>
</gene>